<dbReference type="InterPro" id="IPR051207">
    <property type="entry name" value="ComplexI_NDUFA9_subunit"/>
</dbReference>
<comment type="caution">
    <text evidence="2">The sequence shown here is derived from an EMBL/GenBank/DDBJ whole genome shotgun (WGS) entry which is preliminary data.</text>
</comment>
<organism evidence="2 3">
    <name type="scientific">Myxozyma melibiosi</name>
    <dbReference type="NCBI Taxonomy" id="54550"/>
    <lineage>
        <taxon>Eukaryota</taxon>
        <taxon>Fungi</taxon>
        <taxon>Dikarya</taxon>
        <taxon>Ascomycota</taxon>
        <taxon>Saccharomycotina</taxon>
        <taxon>Lipomycetes</taxon>
        <taxon>Lipomycetales</taxon>
        <taxon>Lipomycetaceae</taxon>
        <taxon>Myxozyma</taxon>
    </lineage>
</organism>
<reference evidence="2 3" key="1">
    <citation type="submission" date="2024-03" db="EMBL/GenBank/DDBJ databases">
        <title>Genome-scale model development and genomic sequencing of the oleaginous clade Lipomyces.</title>
        <authorList>
            <consortium name="Lawrence Berkeley National Laboratory"/>
            <person name="Czajka J.J."/>
            <person name="Han Y."/>
            <person name="Kim J."/>
            <person name="Mondo S.J."/>
            <person name="Hofstad B.A."/>
            <person name="Robles A."/>
            <person name="Haridas S."/>
            <person name="Riley R."/>
            <person name="LaButti K."/>
            <person name="Pangilinan J."/>
            <person name="Andreopoulos W."/>
            <person name="Lipzen A."/>
            <person name="Yan J."/>
            <person name="Wang M."/>
            <person name="Ng V."/>
            <person name="Grigoriev I.V."/>
            <person name="Spatafora J.W."/>
            <person name="Magnuson J.K."/>
            <person name="Baker S.E."/>
            <person name="Pomraning K.R."/>
        </authorList>
    </citation>
    <scope>NUCLEOTIDE SEQUENCE [LARGE SCALE GENOMIC DNA]</scope>
    <source>
        <strain evidence="2 3">Phaff 52-87</strain>
    </source>
</reference>
<protein>
    <recommendedName>
        <fullName evidence="1">NAD-dependent epimerase/dehydratase domain-containing protein</fullName>
    </recommendedName>
</protein>
<dbReference type="Proteomes" id="UP001498771">
    <property type="component" value="Unassembled WGS sequence"/>
</dbReference>
<accession>A0ABR1FDN8</accession>
<dbReference type="Pfam" id="PF01370">
    <property type="entry name" value="Epimerase"/>
    <property type="match status" value="1"/>
</dbReference>
<evidence type="ECO:0000259" key="1">
    <source>
        <dbReference type="Pfam" id="PF01370"/>
    </source>
</evidence>
<dbReference type="GeneID" id="90037193"/>
<dbReference type="EMBL" id="JBBJBU010000001">
    <property type="protein sequence ID" value="KAK7207945.1"/>
    <property type="molecule type" value="Genomic_DNA"/>
</dbReference>
<proteinExistence type="predicted"/>
<evidence type="ECO:0000313" key="2">
    <source>
        <dbReference type="EMBL" id="KAK7207945.1"/>
    </source>
</evidence>
<name>A0ABR1FDN8_9ASCO</name>
<gene>
    <name evidence="2" type="ORF">BZA70DRAFT_272554</name>
</gene>
<sequence>MASLKRLLVCGGTGFLGRRICEQAVAHGWAVTSLSRSGAAAFEGGRVPKWAESVKFESFDISKASPDEIRPLTEDSDAVVYSLGILLESNYYKTFAKSQSPLDGVSKVIQKWNRNPLKHRIEDEISYELMNRDLAVKLAKETSASAKVEKPFLFVSAAGEFPGIPQAYFKTKQQAEQTISTLPSLRPIFLRPGFMFDPSSSMTMTMAVGLKAIGTVNEMLGGNAPIISRDVLKPLSTSVVAGAAVQAIESESVTGVINRDDMIDLARQASFAT</sequence>
<keyword evidence="3" id="KW-1185">Reference proteome</keyword>
<dbReference type="RefSeq" id="XP_064770978.1">
    <property type="nucleotide sequence ID" value="XM_064911681.1"/>
</dbReference>
<dbReference type="Gene3D" id="3.40.50.720">
    <property type="entry name" value="NAD(P)-binding Rossmann-like Domain"/>
    <property type="match status" value="1"/>
</dbReference>
<dbReference type="SUPFAM" id="SSF51735">
    <property type="entry name" value="NAD(P)-binding Rossmann-fold domains"/>
    <property type="match status" value="1"/>
</dbReference>
<dbReference type="PANTHER" id="PTHR12126">
    <property type="entry name" value="NADH-UBIQUINONE OXIDOREDUCTASE 39 KDA SUBUNIT-RELATED"/>
    <property type="match status" value="1"/>
</dbReference>
<feature type="domain" description="NAD-dependent epimerase/dehydratase" evidence="1">
    <location>
        <begin position="8"/>
        <end position="81"/>
    </location>
</feature>
<evidence type="ECO:0000313" key="3">
    <source>
        <dbReference type="Proteomes" id="UP001498771"/>
    </source>
</evidence>
<dbReference type="InterPro" id="IPR001509">
    <property type="entry name" value="Epimerase_deHydtase"/>
</dbReference>
<dbReference type="PANTHER" id="PTHR12126:SF16">
    <property type="entry name" value="MIOREX COMPLEX COMPONENT 2"/>
    <property type="match status" value="1"/>
</dbReference>
<dbReference type="InterPro" id="IPR036291">
    <property type="entry name" value="NAD(P)-bd_dom_sf"/>
</dbReference>